<name>A0A183DDQ0_9BILA</name>
<feature type="compositionally biased region" description="Polar residues" evidence="1">
    <location>
        <begin position="27"/>
        <end position="41"/>
    </location>
</feature>
<protein>
    <submittedName>
        <fullName evidence="2 4">Uncharacterized protein</fullName>
    </submittedName>
</protein>
<gene>
    <name evidence="2" type="ORF">GPUH_LOCUS6844</name>
</gene>
<evidence type="ECO:0000313" key="2">
    <source>
        <dbReference type="EMBL" id="VDK56311.1"/>
    </source>
</evidence>
<reference evidence="4" key="1">
    <citation type="submission" date="2016-06" db="UniProtKB">
        <authorList>
            <consortium name="WormBaseParasite"/>
        </authorList>
    </citation>
    <scope>IDENTIFICATION</scope>
</reference>
<evidence type="ECO:0000313" key="3">
    <source>
        <dbReference type="Proteomes" id="UP000271098"/>
    </source>
</evidence>
<dbReference type="AlphaFoldDB" id="A0A183DDQ0"/>
<organism evidence="4">
    <name type="scientific">Gongylonema pulchrum</name>
    <dbReference type="NCBI Taxonomy" id="637853"/>
    <lineage>
        <taxon>Eukaryota</taxon>
        <taxon>Metazoa</taxon>
        <taxon>Ecdysozoa</taxon>
        <taxon>Nematoda</taxon>
        <taxon>Chromadorea</taxon>
        <taxon>Rhabditida</taxon>
        <taxon>Spirurina</taxon>
        <taxon>Spiruromorpha</taxon>
        <taxon>Spiruroidea</taxon>
        <taxon>Gongylonematidae</taxon>
        <taxon>Gongylonema</taxon>
    </lineage>
</organism>
<dbReference type="Proteomes" id="UP000271098">
    <property type="component" value="Unassembled WGS sequence"/>
</dbReference>
<dbReference type="EMBL" id="UYRT01016783">
    <property type="protein sequence ID" value="VDK56311.1"/>
    <property type="molecule type" value="Genomic_DNA"/>
</dbReference>
<keyword evidence="3" id="KW-1185">Reference proteome</keyword>
<sequence length="114" mass="12960">MRLPYVRTHQKRDLCLWVCPAPGASNVQSEATSGANGSSGTAPKRDSQLLKCSIRSAFRSFTVSRKPTSSLLSLQFIKERRRDKVFHKLGMKKVQVLFWVMLEHESIKSHLNKC</sequence>
<evidence type="ECO:0000313" key="4">
    <source>
        <dbReference type="WBParaSite" id="GPUH_0000685001-mRNA-1"/>
    </source>
</evidence>
<dbReference type="OrthoDB" id="28829at2759"/>
<evidence type="ECO:0000256" key="1">
    <source>
        <dbReference type="SAM" id="MobiDB-lite"/>
    </source>
</evidence>
<dbReference type="WBParaSite" id="GPUH_0000685001-mRNA-1">
    <property type="protein sequence ID" value="GPUH_0000685001-mRNA-1"/>
    <property type="gene ID" value="GPUH_0000685001"/>
</dbReference>
<feature type="region of interest" description="Disordered" evidence="1">
    <location>
        <begin position="27"/>
        <end position="46"/>
    </location>
</feature>
<proteinExistence type="predicted"/>
<accession>A0A183DDQ0</accession>
<reference evidence="2 3" key="2">
    <citation type="submission" date="2018-11" db="EMBL/GenBank/DDBJ databases">
        <authorList>
            <consortium name="Pathogen Informatics"/>
        </authorList>
    </citation>
    <scope>NUCLEOTIDE SEQUENCE [LARGE SCALE GENOMIC DNA]</scope>
</reference>